<accession>A0A8J8CBN9</accession>
<dbReference type="SMART" id="SM00893">
    <property type="entry name" value="ETF"/>
    <property type="match status" value="1"/>
</dbReference>
<evidence type="ECO:0000256" key="3">
    <source>
        <dbReference type="ARBA" id="ARBA00022982"/>
    </source>
</evidence>
<dbReference type="InterPro" id="IPR014729">
    <property type="entry name" value="Rossmann-like_a/b/a_fold"/>
</dbReference>
<evidence type="ECO:0000313" key="5">
    <source>
        <dbReference type="EMBL" id="MBX0304618.1"/>
    </source>
</evidence>
<evidence type="ECO:0000256" key="1">
    <source>
        <dbReference type="ARBA" id="ARBA00007557"/>
    </source>
</evidence>
<reference evidence="5" key="1">
    <citation type="submission" date="2021-06" db="EMBL/GenBank/DDBJ databases">
        <title>Halomicroarcula sp. F24A a new haloarchaeum isolated from saline soil.</title>
        <authorList>
            <person name="Duran-Viseras A."/>
            <person name="Sanchez-Porro C."/>
            <person name="Ventosa A."/>
        </authorList>
    </citation>
    <scope>NUCLEOTIDE SEQUENCE</scope>
    <source>
        <strain evidence="5">F24A</strain>
    </source>
</reference>
<dbReference type="InterPro" id="IPR014730">
    <property type="entry name" value="ETF_a/b_N"/>
</dbReference>
<protein>
    <submittedName>
        <fullName evidence="5">Electron transfer flavoprotein subunit beta/FixA family protein</fullName>
    </submittedName>
</protein>
<dbReference type="PANTHER" id="PTHR21294">
    <property type="entry name" value="ELECTRON TRANSFER FLAVOPROTEIN BETA-SUBUNIT"/>
    <property type="match status" value="1"/>
</dbReference>
<dbReference type="Proteomes" id="UP000783863">
    <property type="component" value="Unassembled WGS sequence"/>
</dbReference>
<comment type="caution">
    <text evidence="5">The sequence shown here is derived from an EMBL/GenBank/DDBJ whole genome shotgun (WGS) entry which is preliminary data.</text>
</comment>
<evidence type="ECO:0000256" key="2">
    <source>
        <dbReference type="ARBA" id="ARBA00022448"/>
    </source>
</evidence>
<dbReference type="GO" id="GO:0009055">
    <property type="term" value="F:electron transfer activity"/>
    <property type="evidence" value="ECO:0007669"/>
    <property type="project" value="InterPro"/>
</dbReference>
<keyword evidence="3" id="KW-0249">Electron transport</keyword>
<dbReference type="RefSeq" id="WP_220588829.1">
    <property type="nucleotide sequence ID" value="NZ_RKLQ01000002.1"/>
</dbReference>
<dbReference type="SUPFAM" id="SSF52402">
    <property type="entry name" value="Adenine nucleotide alpha hydrolases-like"/>
    <property type="match status" value="1"/>
</dbReference>
<feature type="domain" description="Electron transfer flavoprotein alpha/beta-subunit N-terminal" evidence="4">
    <location>
        <begin position="11"/>
        <end position="207"/>
    </location>
</feature>
<dbReference type="InterPro" id="IPR012255">
    <property type="entry name" value="ETF_b"/>
</dbReference>
<organism evidence="5 6">
    <name type="scientific">Haloarcula salinisoli</name>
    <dbReference type="NCBI Taxonomy" id="2487746"/>
    <lineage>
        <taxon>Archaea</taxon>
        <taxon>Methanobacteriati</taxon>
        <taxon>Methanobacteriota</taxon>
        <taxon>Stenosarchaea group</taxon>
        <taxon>Halobacteria</taxon>
        <taxon>Halobacteriales</taxon>
        <taxon>Haloarculaceae</taxon>
        <taxon>Haloarcula</taxon>
    </lineage>
</organism>
<gene>
    <name evidence="5" type="ORF">EGD98_13160</name>
</gene>
<comment type="similarity">
    <text evidence="1">Belongs to the ETF beta-subunit/FixA family.</text>
</comment>
<evidence type="ECO:0000313" key="6">
    <source>
        <dbReference type="Proteomes" id="UP000783863"/>
    </source>
</evidence>
<evidence type="ECO:0000259" key="4">
    <source>
        <dbReference type="SMART" id="SM00893"/>
    </source>
</evidence>
<dbReference type="PIRSF" id="PIRSF000090">
    <property type="entry name" value="Beta-ETF"/>
    <property type="match status" value="1"/>
</dbReference>
<keyword evidence="2" id="KW-0813">Transport</keyword>
<dbReference type="PANTHER" id="PTHR21294:SF8">
    <property type="entry name" value="ELECTRON TRANSFER FLAVOPROTEIN SUBUNIT BETA"/>
    <property type="match status" value="1"/>
</dbReference>
<proteinExistence type="inferred from homology"/>
<dbReference type="AlphaFoldDB" id="A0A8J8CBN9"/>
<name>A0A8J8CBN9_9EURY</name>
<dbReference type="EMBL" id="RKLQ01000002">
    <property type="protein sequence ID" value="MBX0304618.1"/>
    <property type="molecule type" value="Genomic_DNA"/>
</dbReference>
<dbReference type="Gene3D" id="3.40.50.620">
    <property type="entry name" value="HUPs"/>
    <property type="match status" value="1"/>
</dbReference>
<keyword evidence="6" id="KW-1185">Reference proteome</keyword>
<dbReference type="Pfam" id="PF01012">
    <property type="entry name" value="ETF"/>
    <property type="match status" value="1"/>
</dbReference>
<sequence length="251" mass="26142">MQILVTVAPVSRADGDSDTEYRLGAWDAHALEAAVRLRETHGDVTIVTATVGPPAADPVVRAALAKGGDRGIRVWDDSLAAAALFDPRLKARLLAEVVDDVDPDIVLAGARSGPDGFGATGVTLASSLSYGWATVVTDIALDRDAGVVSVRSDRDGPHVDLVDVDLPAVLTVGTGCNEPRPASLGAVRATHRADLAVRSLDDLGLEPSDIERSLTRVGTADRDRGVTLFEGPPEEAVADLAQVLRAHGVEP</sequence>